<gene>
    <name evidence="2" type="ORF">D3P09_14655</name>
</gene>
<dbReference type="PANTHER" id="PTHR30383">
    <property type="entry name" value="THIOESTERASE 1/PROTEASE 1/LYSOPHOSPHOLIPASE L1"/>
    <property type="match status" value="1"/>
</dbReference>
<dbReference type="Gene3D" id="3.40.50.1110">
    <property type="entry name" value="SGNH hydrolase"/>
    <property type="match status" value="1"/>
</dbReference>
<evidence type="ECO:0000313" key="2">
    <source>
        <dbReference type="EMBL" id="RJX38773.1"/>
    </source>
</evidence>
<dbReference type="AlphaFoldDB" id="A0A3A6PSG4"/>
<organism evidence="2 3">
    <name type="scientific">Paenibacillus pinisoli</name>
    <dbReference type="NCBI Taxonomy" id="1276110"/>
    <lineage>
        <taxon>Bacteria</taxon>
        <taxon>Bacillati</taxon>
        <taxon>Bacillota</taxon>
        <taxon>Bacilli</taxon>
        <taxon>Bacillales</taxon>
        <taxon>Paenibacillaceae</taxon>
        <taxon>Paenibacillus</taxon>
    </lineage>
</organism>
<evidence type="ECO:0000259" key="1">
    <source>
        <dbReference type="Pfam" id="PF13472"/>
    </source>
</evidence>
<dbReference type="SUPFAM" id="SSF52266">
    <property type="entry name" value="SGNH hydrolase"/>
    <property type="match status" value="1"/>
</dbReference>
<dbReference type="PROSITE" id="PS01098">
    <property type="entry name" value="LIPASE_GDSL_SER"/>
    <property type="match status" value="1"/>
</dbReference>
<dbReference type="EMBL" id="QXQB01000003">
    <property type="protein sequence ID" value="RJX38773.1"/>
    <property type="molecule type" value="Genomic_DNA"/>
</dbReference>
<accession>A0A3A6PSG4</accession>
<dbReference type="GO" id="GO:0006629">
    <property type="term" value="P:lipid metabolic process"/>
    <property type="evidence" value="ECO:0007669"/>
    <property type="project" value="InterPro"/>
</dbReference>
<proteinExistence type="predicted"/>
<reference evidence="2 3" key="1">
    <citation type="submission" date="2018-09" db="EMBL/GenBank/DDBJ databases">
        <title>Paenibacillus aracenensis nov. sp. isolated from a cave in southern Spain.</title>
        <authorList>
            <person name="Jurado V."/>
            <person name="Gutierrez-Patricio S."/>
            <person name="Gonzalez-Pimentel J.L."/>
            <person name="Miller A.Z."/>
            <person name="Laiz L."/>
            <person name="Saiz-Jimenez C."/>
        </authorList>
    </citation>
    <scope>NUCLEOTIDE SEQUENCE [LARGE SCALE GENOMIC DNA]</scope>
    <source>
        <strain evidence="2 3">JCM 19203</strain>
    </source>
</reference>
<dbReference type="InterPro" id="IPR036514">
    <property type="entry name" value="SGNH_hydro_sf"/>
</dbReference>
<dbReference type="GO" id="GO:0004622">
    <property type="term" value="F:phosphatidylcholine lysophospholipase activity"/>
    <property type="evidence" value="ECO:0007669"/>
    <property type="project" value="TreeGrafter"/>
</dbReference>
<comment type="caution">
    <text evidence="2">The sequence shown here is derived from an EMBL/GenBank/DDBJ whole genome shotgun (WGS) entry which is preliminary data.</text>
</comment>
<dbReference type="Proteomes" id="UP000267798">
    <property type="component" value="Unassembled WGS sequence"/>
</dbReference>
<name>A0A3A6PSG4_9BACL</name>
<keyword evidence="3" id="KW-1185">Reference proteome</keyword>
<dbReference type="CDD" id="cd01834">
    <property type="entry name" value="SGNH_hydrolase_like_2"/>
    <property type="match status" value="1"/>
</dbReference>
<dbReference type="InterPro" id="IPR008265">
    <property type="entry name" value="Lipase_GDSL_AS"/>
</dbReference>
<protein>
    <submittedName>
        <fullName evidence="2">GDSL family lipase</fullName>
    </submittedName>
</protein>
<dbReference type="InterPro" id="IPR013830">
    <property type="entry name" value="SGNH_hydro"/>
</dbReference>
<evidence type="ECO:0000313" key="3">
    <source>
        <dbReference type="Proteomes" id="UP000267798"/>
    </source>
</evidence>
<feature type="domain" description="SGNH hydrolase-type esterase" evidence="1">
    <location>
        <begin position="17"/>
        <end position="202"/>
    </location>
</feature>
<dbReference type="Pfam" id="PF13472">
    <property type="entry name" value="Lipase_GDSL_2"/>
    <property type="match status" value="1"/>
</dbReference>
<dbReference type="PANTHER" id="PTHR30383:SF5">
    <property type="entry name" value="SGNH HYDROLASE-TYPE ESTERASE DOMAIN-CONTAINING PROTEIN"/>
    <property type="match status" value="1"/>
</dbReference>
<dbReference type="RefSeq" id="WP_120111393.1">
    <property type="nucleotide sequence ID" value="NZ_QXQB01000003.1"/>
</dbReference>
<dbReference type="OrthoDB" id="9794725at2"/>
<sequence length="217" mass="23885">MIEVSSPVIQKSETVLFIGDSITDGGRNYSDPHSLGSGYALMAAGMFGAMYPHLGVKFYNRGISGNRVIDLESRWQEDCIALKPDWISVMIGINDAMRRYDRDQHTPADRFIGIYRKLLLEAARKCGSKLILIEPFVLPQAEVHRQCREDLDPKIHAIRDLAEELGAIYIPLDGLFAQARATASIAYWAPDGVHPTPAGHALMARAWLQAVGAGGPL</sequence>
<dbReference type="InterPro" id="IPR051532">
    <property type="entry name" value="Ester_Hydrolysis_Enzymes"/>
</dbReference>